<keyword evidence="1" id="KW-0812">Transmembrane</keyword>
<evidence type="ECO:0000256" key="1">
    <source>
        <dbReference type="SAM" id="Phobius"/>
    </source>
</evidence>
<keyword evidence="1" id="KW-1133">Transmembrane helix</keyword>
<sequence length="300" mass="34519">VKFFGVRWAQHSVAGVVVLSAFLFLEFYANLFEKSVGYYLKWQNHKRPQLGRMWERDRQSLIAQAQIQSIRSSLDIQEENALGISSLKQLFENVAPGFPLVVTREKFLQLYFDFPGQGSEQIISPYDLISLDSEKEWDRVLLKRFGPWVTLQFLDHKNIPVHEIFLSVDTILDVQNTRSIKRGTLEDSNFKSNRIFNIGEVLPVLKSLDPVTQKAVFPEPRWFLEKNYFLTRVGVADVVTGNDPSKHLVFGIEYDTDYYTGVLFIPVALELANNIMSQIDKSDNLVESQVEEQSLLEVIP</sequence>
<proteinExistence type="predicted"/>
<evidence type="ECO:0000313" key="2">
    <source>
        <dbReference type="EMBL" id="SUZ81693.1"/>
    </source>
</evidence>
<accession>A0A381QVX1</accession>
<reference evidence="2" key="1">
    <citation type="submission" date="2018-05" db="EMBL/GenBank/DDBJ databases">
        <authorList>
            <person name="Lanie J.A."/>
            <person name="Ng W.-L."/>
            <person name="Kazmierczak K.M."/>
            <person name="Andrzejewski T.M."/>
            <person name="Davidsen T.M."/>
            <person name="Wayne K.J."/>
            <person name="Tettelin H."/>
            <person name="Glass J.I."/>
            <person name="Rusch D."/>
            <person name="Podicherti R."/>
            <person name="Tsui H.-C.T."/>
            <person name="Winkler M.E."/>
        </authorList>
    </citation>
    <scope>NUCLEOTIDE SEQUENCE</scope>
</reference>
<dbReference type="AlphaFoldDB" id="A0A381QVX1"/>
<feature type="transmembrane region" description="Helical" evidence="1">
    <location>
        <begin position="12"/>
        <end position="32"/>
    </location>
</feature>
<dbReference type="EMBL" id="UINC01001478">
    <property type="protein sequence ID" value="SUZ81693.1"/>
    <property type="molecule type" value="Genomic_DNA"/>
</dbReference>
<organism evidence="2">
    <name type="scientific">marine metagenome</name>
    <dbReference type="NCBI Taxonomy" id="408172"/>
    <lineage>
        <taxon>unclassified sequences</taxon>
        <taxon>metagenomes</taxon>
        <taxon>ecological metagenomes</taxon>
    </lineage>
</organism>
<feature type="non-terminal residue" evidence="2">
    <location>
        <position position="1"/>
    </location>
</feature>
<protein>
    <submittedName>
        <fullName evidence="2">Uncharacterized protein</fullName>
    </submittedName>
</protein>
<gene>
    <name evidence="2" type="ORF">METZ01_LOCUS34547</name>
</gene>
<keyword evidence="1" id="KW-0472">Membrane</keyword>
<name>A0A381QVX1_9ZZZZ</name>